<sequence>MPSYSRAEIEHMHPIDAIRACCGRLPVPSPFTGLHGRIGMIKNAQLITSPNATWIPDIQWQTSKVRLREDMRFGPDDYTLFPQWHHLTVPWLPAIPKPPGRGEVSPYAIMWYSPQRNDFTVVAGSDPEKRPGYVHQTHEPQLLALYTGLASEVHNLMTSLIAAQDATSMAKVLSSGSTALRHAWVILTQFAAGFEEKRLELAEFQRAWLELKGMLNYFTWTMERVNALPGAPPRPTEACVGCIVQNAHIAMEYFDMGVPVWFVREKMNVLMGDVYIETATTLSVKLGDHGEDVSLVPDASFPDIYTQTPQLHLHFHVQQQFSRIRSVVQRRSVDGELVQTDTPRANMSRRDAGTMIIELRTLRMQTSAGADRAAASSSTSTAIPPPPASSSHSSSRSGNLSRAVNQTRVGSHHPRRSKARPKRNMQAVEMFLEQDGNAEPYVIPAWSTAIATINRMRLPTEQNPPPLYLTFPTPRIARSSRAANLLTSWLHIRHPWIGQVAAVPMEKKPITLKLQTWRDLLNTGIGGPEPSALSAANFAKVQRSLDGAGLKVSQDCTTLTFENGEMLRAEASRISGAPRRNQVYWNDSQYDLIAEGIPEYVQRQILWELHQLNFRYDLLALDTLLGAECPDVESLIFHQQTLQQCWGSGQDTFYAPSQVTIPTSNANTGLTSDTIQGRLPSLRNLYEICKTWPAFDVPDGMDDIMQGIMSDKAEYLEGQLYSSLQQTFYDVTWELQPAVNKLNSDNDIELIAHDAGDTPARLIHRLSLSHYAALLPCPLLVPSQCRLFRKAYQPYQQPAREDWATNQRQNSTRRKQWIFQLQGTQPTTCGGMGGKQQESEPYELKSDDIVEFGIDIVGEDNKTVIHHKVAASVVCVFSNAKRERDT</sequence>
<dbReference type="EMBL" id="KV417617">
    <property type="protein sequence ID" value="KZP14427.1"/>
    <property type="molecule type" value="Genomic_DNA"/>
</dbReference>
<reference evidence="3 4" key="1">
    <citation type="journal article" date="2016" name="Mol. Biol. Evol.">
        <title>Comparative Genomics of Early-Diverging Mushroom-Forming Fungi Provides Insights into the Origins of Lignocellulose Decay Capabilities.</title>
        <authorList>
            <person name="Nagy L.G."/>
            <person name="Riley R."/>
            <person name="Tritt A."/>
            <person name="Adam C."/>
            <person name="Daum C."/>
            <person name="Floudas D."/>
            <person name="Sun H."/>
            <person name="Yadav J.S."/>
            <person name="Pangilinan J."/>
            <person name="Larsson K.H."/>
            <person name="Matsuura K."/>
            <person name="Barry K."/>
            <person name="Labutti K."/>
            <person name="Kuo R."/>
            <person name="Ohm R.A."/>
            <person name="Bhattacharya S.S."/>
            <person name="Shirouzu T."/>
            <person name="Yoshinaga Y."/>
            <person name="Martin F.M."/>
            <person name="Grigoriev I.V."/>
            <person name="Hibbett D.S."/>
        </authorList>
    </citation>
    <scope>NUCLEOTIDE SEQUENCE [LARGE SCALE GENOMIC DNA]</scope>
    <source>
        <strain evidence="3 4">CBS 109695</strain>
    </source>
</reference>
<evidence type="ECO:0000313" key="2">
    <source>
        <dbReference type="EMBL" id="KZP02828.1"/>
    </source>
</evidence>
<dbReference type="Proteomes" id="UP000076532">
    <property type="component" value="Unassembled WGS sequence"/>
</dbReference>
<evidence type="ECO:0000313" key="3">
    <source>
        <dbReference type="EMBL" id="KZP14427.1"/>
    </source>
</evidence>
<evidence type="ECO:0000256" key="1">
    <source>
        <dbReference type="SAM" id="MobiDB-lite"/>
    </source>
</evidence>
<dbReference type="EMBL" id="KV418280">
    <property type="protein sequence ID" value="KZP02828.1"/>
    <property type="molecule type" value="Genomic_DNA"/>
</dbReference>
<evidence type="ECO:0000313" key="4">
    <source>
        <dbReference type="Proteomes" id="UP000076532"/>
    </source>
</evidence>
<proteinExistence type="predicted"/>
<feature type="compositionally biased region" description="Low complexity" evidence="1">
    <location>
        <begin position="389"/>
        <end position="403"/>
    </location>
</feature>
<dbReference type="OrthoDB" id="2634326at2759"/>
<protein>
    <submittedName>
        <fullName evidence="3">Uncharacterized protein</fullName>
    </submittedName>
</protein>
<accession>A0A166D881</accession>
<gene>
    <name evidence="2" type="ORF">FIBSPDRAFT_969570</name>
    <name evidence="3" type="ORF">FIBSPDRAFT_980151</name>
</gene>
<name>A0A166D881_9AGAM</name>
<feature type="compositionally biased region" description="Basic residues" evidence="1">
    <location>
        <begin position="410"/>
        <end position="423"/>
    </location>
</feature>
<dbReference type="AlphaFoldDB" id="A0A166D881"/>
<keyword evidence="4" id="KW-1185">Reference proteome</keyword>
<organism evidence="3 4">
    <name type="scientific">Athelia psychrophila</name>
    <dbReference type="NCBI Taxonomy" id="1759441"/>
    <lineage>
        <taxon>Eukaryota</taxon>
        <taxon>Fungi</taxon>
        <taxon>Dikarya</taxon>
        <taxon>Basidiomycota</taxon>
        <taxon>Agaricomycotina</taxon>
        <taxon>Agaricomycetes</taxon>
        <taxon>Agaricomycetidae</taxon>
        <taxon>Atheliales</taxon>
        <taxon>Atheliaceae</taxon>
        <taxon>Athelia</taxon>
    </lineage>
</organism>
<feature type="region of interest" description="Disordered" evidence="1">
    <location>
        <begin position="367"/>
        <end position="423"/>
    </location>
</feature>
<feature type="compositionally biased region" description="Low complexity" evidence="1">
    <location>
        <begin position="367"/>
        <end position="382"/>
    </location>
</feature>